<evidence type="ECO:0000256" key="5">
    <source>
        <dbReference type="ARBA" id="ARBA00022842"/>
    </source>
</evidence>
<keyword evidence="2 8" id="KW-0808">Transferase</keyword>
<comment type="catalytic activity">
    <reaction evidence="8">
        <text>apo-[ACP] + CoA = holo-[ACP] + adenosine 3',5'-bisphosphate + H(+)</text>
        <dbReference type="Rhea" id="RHEA:12068"/>
        <dbReference type="Rhea" id="RHEA-COMP:9685"/>
        <dbReference type="Rhea" id="RHEA-COMP:9690"/>
        <dbReference type="ChEBI" id="CHEBI:15378"/>
        <dbReference type="ChEBI" id="CHEBI:29999"/>
        <dbReference type="ChEBI" id="CHEBI:57287"/>
        <dbReference type="ChEBI" id="CHEBI:58343"/>
        <dbReference type="ChEBI" id="CHEBI:64479"/>
        <dbReference type="EC" id="2.7.8.7"/>
    </reaction>
</comment>
<dbReference type="AlphaFoldDB" id="A0A538SWG6"/>
<dbReference type="Proteomes" id="UP000319829">
    <property type="component" value="Unassembled WGS sequence"/>
</dbReference>
<dbReference type="NCBIfam" id="TIGR00516">
    <property type="entry name" value="acpS"/>
    <property type="match status" value="1"/>
</dbReference>
<keyword evidence="7 8" id="KW-0275">Fatty acid biosynthesis</keyword>
<dbReference type="GO" id="GO:0008897">
    <property type="term" value="F:holo-[acyl-carrier-protein] synthase activity"/>
    <property type="evidence" value="ECO:0007669"/>
    <property type="project" value="UniProtKB-UniRule"/>
</dbReference>
<evidence type="ECO:0000256" key="1">
    <source>
        <dbReference type="ARBA" id="ARBA00022516"/>
    </source>
</evidence>
<sequence length="119" mass="13098">MVSVGVDIVEVGRIADAIDRWGARFLQRIFTRTEIAYCSKRVRSAESFAVRFAAKEAFAKALKIGRVSIWREVEVIRGEGPRPSVLLHGAARELVGARRVDLSLSHASTHAVAVVLVED</sequence>
<feature type="domain" description="4'-phosphopantetheinyl transferase" evidence="9">
    <location>
        <begin position="3"/>
        <end position="94"/>
    </location>
</feature>
<keyword evidence="1 8" id="KW-0444">Lipid biosynthesis</keyword>
<comment type="caution">
    <text evidence="10">The sequence shown here is derived from an EMBL/GenBank/DDBJ whole genome shotgun (WGS) entry which is preliminary data.</text>
</comment>
<dbReference type="EMBL" id="VBOU01000015">
    <property type="protein sequence ID" value="TMQ55739.1"/>
    <property type="molecule type" value="Genomic_DNA"/>
</dbReference>
<organism evidence="10 13">
    <name type="scientific">Eiseniibacteriota bacterium</name>
    <dbReference type="NCBI Taxonomy" id="2212470"/>
    <lineage>
        <taxon>Bacteria</taxon>
        <taxon>Candidatus Eiseniibacteriota</taxon>
    </lineage>
</organism>
<comment type="function">
    <text evidence="8">Transfers the 4'-phosphopantetheine moiety from coenzyme A to a Ser of acyl-carrier-protein.</text>
</comment>
<protein>
    <recommendedName>
        <fullName evidence="8">Holo-[acyl-carrier-protein] synthase</fullName>
        <shortName evidence="8">Holo-ACP synthase</shortName>
        <ecNumber evidence="8">2.7.8.7</ecNumber>
    </recommendedName>
    <alternativeName>
        <fullName evidence="8">4'-phosphopantetheinyl transferase AcpS</fullName>
    </alternativeName>
</protein>
<comment type="subcellular location">
    <subcellularLocation>
        <location evidence="8">Cytoplasm</location>
    </subcellularLocation>
</comment>
<keyword evidence="3 8" id="KW-0479">Metal-binding</keyword>
<evidence type="ECO:0000256" key="2">
    <source>
        <dbReference type="ARBA" id="ARBA00022679"/>
    </source>
</evidence>
<evidence type="ECO:0000313" key="10">
    <source>
        <dbReference type="EMBL" id="TMQ55739.1"/>
    </source>
</evidence>
<dbReference type="InterPro" id="IPR037143">
    <property type="entry name" value="4-PPantetheinyl_Trfase_dom_sf"/>
</dbReference>
<evidence type="ECO:0000256" key="3">
    <source>
        <dbReference type="ARBA" id="ARBA00022723"/>
    </source>
</evidence>
<dbReference type="SUPFAM" id="SSF56214">
    <property type="entry name" value="4'-phosphopantetheinyl transferase"/>
    <property type="match status" value="1"/>
</dbReference>
<keyword evidence="8" id="KW-0963">Cytoplasm</keyword>
<keyword evidence="6 8" id="KW-0443">Lipid metabolism</keyword>
<dbReference type="HAMAP" id="MF_00101">
    <property type="entry name" value="AcpS"/>
    <property type="match status" value="1"/>
</dbReference>
<evidence type="ECO:0000313" key="11">
    <source>
        <dbReference type="EMBL" id="TMQ61296.1"/>
    </source>
</evidence>
<dbReference type="EMBL" id="VBOX01000105">
    <property type="protein sequence ID" value="TMQ61296.1"/>
    <property type="molecule type" value="Genomic_DNA"/>
</dbReference>
<evidence type="ECO:0000256" key="4">
    <source>
        <dbReference type="ARBA" id="ARBA00022832"/>
    </source>
</evidence>
<feature type="binding site" evidence="8">
    <location>
        <position position="56"/>
    </location>
    <ligand>
        <name>Mg(2+)</name>
        <dbReference type="ChEBI" id="CHEBI:18420"/>
    </ligand>
</feature>
<dbReference type="Proteomes" id="UP000317366">
    <property type="component" value="Unassembled WGS sequence"/>
</dbReference>
<dbReference type="GO" id="GO:0006633">
    <property type="term" value="P:fatty acid biosynthetic process"/>
    <property type="evidence" value="ECO:0007669"/>
    <property type="project" value="UniProtKB-UniRule"/>
</dbReference>
<dbReference type="GO" id="GO:0005737">
    <property type="term" value="C:cytoplasm"/>
    <property type="evidence" value="ECO:0007669"/>
    <property type="project" value="UniProtKB-SubCell"/>
</dbReference>
<name>A0A538SWG6_UNCEI</name>
<dbReference type="Gene3D" id="3.90.470.20">
    <property type="entry name" value="4'-phosphopantetheinyl transferase domain"/>
    <property type="match status" value="1"/>
</dbReference>
<dbReference type="NCBIfam" id="TIGR00556">
    <property type="entry name" value="pantethn_trn"/>
    <property type="match status" value="1"/>
</dbReference>
<evidence type="ECO:0000313" key="13">
    <source>
        <dbReference type="Proteomes" id="UP000319829"/>
    </source>
</evidence>
<feature type="binding site" evidence="8">
    <location>
        <position position="7"/>
    </location>
    <ligand>
        <name>Mg(2+)</name>
        <dbReference type="ChEBI" id="CHEBI:18420"/>
    </ligand>
</feature>
<evidence type="ECO:0000313" key="12">
    <source>
        <dbReference type="Proteomes" id="UP000317366"/>
    </source>
</evidence>
<gene>
    <name evidence="8 10" type="primary">acpS</name>
    <name evidence="10" type="ORF">E6K74_02330</name>
    <name evidence="11" type="ORF">E6K77_10685</name>
</gene>
<reference evidence="12 13" key="1">
    <citation type="journal article" date="2019" name="Nat. Microbiol.">
        <title>Mediterranean grassland soil C-N compound turnover is dependent on rainfall and depth, and is mediated by genomically divergent microorganisms.</title>
        <authorList>
            <person name="Diamond S."/>
            <person name="Andeer P.F."/>
            <person name="Li Z."/>
            <person name="Crits-Christoph A."/>
            <person name="Burstein D."/>
            <person name="Anantharaman K."/>
            <person name="Lane K.R."/>
            <person name="Thomas B.C."/>
            <person name="Pan C."/>
            <person name="Northen T.R."/>
            <person name="Banfield J.F."/>
        </authorList>
    </citation>
    <scope>NUCLEOTIDE SEQUENCE [LARGE SCALE GENOMIC DNA]</scope>
    <source>
        <strain evidence="10">WS_4</strain>
        <strain evidence="11">WS_7</strain>
    </source>
</reference>
<evidence type="ECO:0000259" key="9">
    <source>
        <dbReference type="Pfam" id="PF01648"/>
    </source>
</evidence>
<dbReference type="InterPro" id="IPR002582">
    <property type="entry name" value="ACPS"/>
</dbReference>
<proteinExistence type="inferred from homology"/>
<dbReference type="InterPro" id="IPR004568">
    <property type="entry name" value="Ppantetheine-prot_Trfase_dom"/>
</dbReference>
<dbReference type="Pfam" id="PF01648">
    <property type="entry name" value="ACPS"/>
    <property type="match status" value="1"/>
</dbReference>
<comment type="cofactor">
    <cofactor evidence="8">
        <name>Mg(2+)</name>
        <dbReference type="ChEBI" id="CHEBI:18420"/>
    </cofactor>
</comment>
<dbReference type="InterPro" id="IPR008278">
    <property type="entry name" value="4-PPantetheinyl_Trfase_dom"/>
</dbReference>
<keyword evidence="4 8" id="KW-0276">Fatty acid metabolism</keyword>
<evidence type="ECO:0000256" key="7">
    <source>
        <dbReference type="ARBA" id="ARBA00023160"/>
    </source>
</evidence>
<accession>A0A538SWG6</accession>
<dbReference type="GO" id="GO:0000287">
    <property type="term" value="F:magnesium ion binding"/>
    <property type="evidence" value="ECO:0007669"/>
    <property type="project" value="UniProtKB-UniRule"/>
</dbReference>
<comment type="similarity">
    <text evidence="8">Belongs to the P-Pant transferase superfamily. AcpS family.</text>
</comment>
<evidence type="ECO:0000256" key="8">
    <source>
        <dbReference type="HAMAP-Rule" id="MF_00101"/>
    </source>
</evidence>
<keyword evidence="5 8" id="KW-0460">Magnesium</keyword>
<evidence type="ECO:0000256" key="6">
    <source>
        <dbReference type="ARBA" id="ARBA00023098"/>
    </source>
</evidence>
<dbReference type="EC" id="2.7.8.7" evidence="8"/>